<dbReference type="AlphaFoldDB" id="H8GXY5"/>
<dbReference type="eggNOG" id="COG5001">
    <property type="taxonomic scope" value="Bacteria"/>
</dbReference>
<dbReference type="InterPro" id="IPR035919">
    <property type="entry name" value="EAL_sf"/>
</dbReference>
<dbReference type="SUPFAM" id="SSF55073">
    <property type="entry name" value="Nucleotide cyclase"/>
    <property type="match status" value="1"/>
</dbReference>
<dbReference type="InterPro" id="IPR000160">
    <property type="entry name" value="GGDEF_dom"/>
</dbReference>
<dbReference type="Gene3D" id="3.20.20.450">
    <property type="entry name" value="EAL domain"/>
    <property type="match status" value="1"/>
</dbReference>
<dbReference type="InterPro" id="IPR043128">
    <property type="entry name" value="Rev_trsase/Diguanyl_cyclase"/>
</dbReference>
<name>H8GXY5_DEIGI</name>
<keyword evidence="4" id="KW-1185">Reference proteome</keyword>
<dbReference type="Pfam" id="PF00563">
    <property type="entry name" value="EAL"/>
    <property type="match status" value="1"/>
</dbReference>
<dbReference type="PROSITE" id="PS50887">
    <property type="entry name" value="GGDEF"/>
    <property type="match status" value="1"/>
</dbReference>
<accession>H8GXY5</accession>
<dbReference type="EMBL" id="CP002191">
    <property type="protein sequence ID" value="AFD24717.1"/>
    <property type="molecule type" value="Genomic_DNA"/>
</dbReference>
<evidence type="ECO:0000259" key="2">
    <source>
        <dbReference type="PROSITE" id="PS50887"/>
    </source>
</evidence>
<dbReference type="PANTHER" id="PTHR33121:SF70">
    <property type="entry name" value="SIGNALING PROTEIN YKOW"/>
    <property type="match status" value="1"/>
</dbReference>
<dbReference type="KEGG" id="dgo:DGo_CA0790"/>
<dbReference type="Proteomes" id="UP000007575">
    <property type="component" value="Chromosome"/>
</dbReference>
<dbReference type="Gene3D" id="3.30.70.270">
    <property type="match status" value="1"/>
</dbReference>
<feature type="domain" description="GGDEF" evidence="2">
    <location>
        <begin position="1"/>
        <end position="57"/>
    </location>
</feature>
<dbReference type="InterPro" id="IPR001633">
    <property type="entry name" value="EAL_dom"/>
</dbReference>
<evidence type="ECO:0000313" key="4">
    <source>
        <dbReference type="Proteomes" id="UP000007575"/>
    </source>
</evidence>
<dbReference type="SUPFAM" id="SSF141868">
    <property type="entry name" value="EAL domain-like"/>
    <property type="match status" value="1"/>
</dbReference>
<dbReference type="PANTHER" id="PTHR33121">
    <property type="entry name" value="CYCLIC DI-GMP PHOSPHODIESTERASE PDEF"/>
    <property type="match status" value="1"/>
</dbReference>
<dbReference type="Pfam" id="PF00990">
    <property type="entry name" value="GGDEF"/>
    <property type="match status" value="1"/>
</dbReference>
<sequence length="323" mass="34826">MRRPVRLSGHEVEVTLSIGAALADSAYTGVEEPLRDADTAMYRAKQAGKNGAQLFDQSMHESVVRRLTTERELREAVAGDQLRLHYQPVICLDDGSCTGFEALVRWQHPVRGLLFPGDFIGVAEASGLIGALGAWVLQEGARQLREWRARPELAHLSLAVNVSGKQLLAPAQPDERLLAFDFPPGLELEVTESTLIDTPEAGAHLRALAQLGVPLSLDDFGTGYASLAAVQRHPIGTLKLDRSFVAPLPAGKRQRAIVASVLTLAAHLDLRVIAEGLETPEQVAALRDLGCRHGQGYVFCRPVPAGEATAYALAHLPGRRPDA</sequence>
<reference evidence="3 4" key="1">
    <citation type="journal article" date="2012" name="PLoS ONE">
        <title>Genome sequence and transcriptome analysis of the radioresistant bacterium Deinococcus gobiensis: insights into the extreme environmental adaptations.</title>
        <authorList>
            <person name="Yuan M."/>
            <person name="Chen M."/>
            <person name="Zhang W."/>
            <person name="Lu W."/>
            <person name="Wang J."/>
            <person name="Yang M."/>
            <person name="Zhao P."/>
            <person name="Tang R."/>
            <person name="Li X."/>
            <person name="Hao Y."/>
            <person name="Zhou Z."/>
            <person name="Zhan Y."/>
            <person name="Yu H."/>
            <person name="Teng C."/>
            <person name="Yan Y."/>
            <person name="Ping S."/>
            <person name="Wang Y."/>
            <person name="Lin M."/>
        </authorList>
    </citation>
    <scope>NUCLEOTIDE SEQUENCE [LARGE SCALE GENOMIC DNA]</scope>
    <source>
        <strain evidence="3 4">I-0</strain>
    </source>
</reference>
<proteinExistence type="predicted"/>
<evidence type="ECO:0000313" key="3">
    <source>
        <dbReference type="EMBL" id="AFD24717.1"/>
    </source>
</evidence>
<dbReference type="CDD" id="cd01948">
    <property type="entry name" value="EAL"/>
    <property type="match status" value="1"/>
</dbReference>
<evidence type="ECO:0000259" key="1">
    <source>
        <dbReference type="PROSITE" id="PS50883"/>
    </source>
</evidence>
<dbReference type="InterPro" id="IPR050706">
    <property type="entry name" value="Cyclic-di-GMP_PDE-like"/>
</dbReference>
<gene>
    <name evidence="3" type="ordered locus">DGo_CA0790</name>
</gene>
<dbReference type="InterPro" id="IPR029787">
    <property type="entry name" value="Nucleotide_cyclase"/>
</dbReference>
<dbReference type="PROSITE" id="PS50883">
    <property type="entry name" value="EAL"/>
    <property type="match status" value="1"/>
</dbReference>
<dbReference type="STRING" id="745776.DGo_CA0790"/>
<dbReference type="SMART" id="SM00052">
    <property type="entry name" value="EAL"/>
    <property type="match status" value="1"/>
</dbReference>
<dbReference type="HOGENOM" id="CLU_000445_70_50_0"/>
<feature type="domain" description="EAL" evidence="1">
    <location>
        <begin position="66"/>
        <end position="316"/>
    </location>
</feature>
<protein>
    <submittedName>
        <fullName evidence="3">Diguanylate cyclase/phosphodiesterase with PAS/PAC sensor</fullName>
    </submittedName>
</protein>
<organism evidence="3 4">
    <name type="scientific">Deinococcus gobiensis (strain DSM 21396 / JCM 16679 / CGMCC 1.7299 / I-0)</name>
    <dbReference type="NCBI Taxonomy" id="745776"/>
    <lineage>
        <taxon>Bacteria</taxon>
        <taxon>Thermotogati</taxon>
        <taxon>Deinococcota</taxon>
        <taxon>Deinococci</taxon>
        <taxon>Deinococcales</taxon>
        <taxon>Deinococcaceae</taxon>
        <taxon>Deinococcus</taxon>
    </lineage>
</organism>
<dbReference type="PATRIC" id="fig|745776.4.peg.809"/>
<dbReference type="GO" id="GO:0071111">
    <property type="term" value="F:cyclic-guanylate-specific phosphodiesterase activity"/>
    <property type="evidence" value="ECO:0007669"/>
    <property type="project" value="InterPro"/>
</dbReference>